<dbReference type="PANTHER" id="PTHR31541:SF25">
    <property type="entry name" value="GAMMA-GLIADIN B"/>
    <property type="match status" value="1"/>
</dbReference>
<dbReference type="InterPro" id="IPR015300">
    <property type="entry name" value="DNA-bd_pseudobarrel_sf"/>
</dbReference>
<feature type="compositionally biased region" description="Basic and acidic residues" evidence="6">
    <location>
        <begin position="1"/>
        <end position="22"/>
    </location>
</feature>
<evidence type="ECO:0000256" key="4">
    <source>
        <dbReference type="ARBA" id="ARBA00023163"/>
    </source>
</evidence>
<comment type="subcellular location">
    <subcellularLocation>
        <location evidence="1">Nucleus</location>
    </subcellularLocation>
</comment>
<evidence type="ECO:0000313" key="8">
    <source>
        <dbReference type="Proteomes" id="UP000026915"/>
    </source>
</evidence>
<dbReference type="SUPFAM" id="SSF101936">
    <property type="entry name" value="DNA-binding pseudobarrel domain"/>
    <property type="match status" value="1"/>
</dbReference>
<dbReference type="Pfam" id="PF03754">
    <property type="entry name" value="At2g31720-like"/>
    <property type="match status" value="1"/>
</dbReference>
<name>A0A061G0Z2_THECC</name>
<dbReference type="InParanoid" id="A0A061G0Z2"/>
<evidence type="ECO:0000256" key="2">
    <source>
        <dbReference type="ARBA" id="ARBA00023015"/>
    </source>
</evidence>
<keyword evidence="5" id="KW-0539">Nucleus</keyword>
<keyword evidence="2" id="KW-0805">Transcription regulation</keyword>
<dbReference type="GO" id="GO:0003677">
    <property type="term" value="F:DNA binding"/>
    <property type="evidence" value="ECO:0007669"/>
    <property type="project" value="UniProtKB-KW"/>
</dbReference>
<accession>A0A061G0Z2</accession>
<organism evidence="7 8">
    <name type="scientific">Theobroma cacao</name>
    <name type="common">Cacao</name>
    <name type="synonym">Cocoa</name>
    <dbReference type="NCBI Taxonomy" id="3641"/>
    <lineage>
        <taxon>Eukaryota</taxon>
        <taxon>Viridiplantae</taxon>
        <taxon>Streptophyta</taxon>
        <taxon>Embryophyta</taxon>
        <taxon>Tracheophyta</taxon>
        <taxon>Spermatophyta</taxon>
        <taxon>Magnoliopsida</taxon>
        <taxon>eudicotyledons</taxon>
        <taxon>Gunneridae</taxon>
        <taxon>Pentapetalae</taxon>
        <taxon>rosids</taxon>
        <taxon>malvids</taxon>
        <taxon>Malvales</taxon>
        <taxon>Malvaceae</taxon>
        <taxon>Byttnerioideae</taxon>
        <taxon>Theobroma</taxon>
    </lineage>
</organism>
<dbReference type="HOGENOM" id="CLU_938149_0_0_1"/>
<evidence type="ECO:0000256" key="6">
    <source>
        <dbReference type="SAM" id="MobiDB-lite"/>
    </source>
</evidence>
<dbReference type="PANTHER" id="PTHR31541">
    <property type="entry name" value="B3 DOMAIN PLANT PROTEIN-RELATED"/>
    <property type="match status" value="1"/>
</dbReference>
<evidence type="ECO:0000256" key="3">
    <source>
        <dbReference type="ARBA" id="ARBA00023125"/>
    </source>
</evidence>
<sequence>MDSLSPEKSEVPNADFGDRSPELPKPVLNGNEAQEVESQRVARVGRKKLKKKNLKIKQGEEKKRQGLVFKLKYFSNNAEEAINFKLGKKLIKNGGLKRKLKSNKEEEGGLKLKRSKIGIPSCSNPPPDLPENFKEHIVGKMGGSDWLLVIQKPIFFSDVNPRASRFSIPFSQIQSHEFLYKKEAEDLNDEKSMEVSLLEPSLEETTLSFRRWNMVKSSMYVLTTMWNSVVKNNQLEIDDVVQLWSFRVESCLCFALVKVDDVQKGSEEWVRHSKSNENGASSSHQEEGHGGCRRISC</sequence>
<feature type="region of interest" description="Disordered" evidence="6">
    <location>
        <begin position="1"/>
        <end position="57"/>
    </location>
</feature>
<dbReference type="InterPro" id="IPR005508">
    <property type="entry name" value="At2g31720-like"/>
</dbReference>
<keyword evidence="3" id="KW-0238">DNA-binding</keyword>
<evidence type="ECO:0000256" key="1">
    <source>
        <dbReference type="ARBA" id="ARBA00004123"/>
    </source>
</evidence>
<dbReference type="eggNOG" id="ENOG502S4WY">
    <property type="taxonomic scope" value="Eukaryota"/>
</dbReference>
<evidence type="ECO:0000313" key="7">
    <source>
        <dbReference type="EMBL" id="EOY23525.1"/>
    </source>
</evidence>
<reference evidence="7 8" key="1">
    <citation type="journal article" date="2013" name="Genome Biol.">
        <title>The genome sequence of the most widely cultivated cacao type and its use to identify candidate genes regulating pod color.</title>
        <authorList>
            <person name="Motamayor J.C."/>
            <person name="Mockaitis K."/>
            <person name="Schmutz J."/>
            <person name="Haiminen N."/>
            <person name="Iii D.L."/>
            <person name="Cornejo O."/>
            <person name="Findley S.D."/>
            <person name="Zheng P."/>
            <person name="Utro F."/>
            <person name="Royaert S."/>
            <person name="Saski C."/>
            <person name="Jenkins J."/>
            <person name="Podicheti R."/>
            <person name="Zhao M."/>
            <person name="Scheffler B.E."/>
            <person name="Stack J.C."/>
            <person name="Feltus F.A."/>
            <person name="Mustiga G.M."/>
            <person name="Amores F."/>
            <person name="Phillips W."/>
            <person name="Marelli J.P."/>
            <person name="May G.D."/>
            <person name="Shapiro H."/>
            <person name="Ma J."/>
            <person name="Bustamante C.D."/>
            <person name="Schnell R.J."/>
            <person name="Main D."/>
            <person name="Gilbert D."/>
            <person name="Parida L."/>
            <person name="Kuhn D.N."/>
        </authorList>
    </citation>
    <scope>NUCLEOTIDE SEQUENCE [LARGE SCALE GENOMIC DNA]</scope>
    <source>
        <strain evidence="8">cv. Matina 1-6</strain>
    </source>
</reference>
<feature type="region of interest" description="Disordered" evidence="6">
    <location>
        <begin position="270"/>
        <end position="297"/>
    </location>
</feature>
<protein>
    <submittedName>
        <fullName evidence="7">Uncharacterized protein</fullName>
    </submittedName>
</protein>
<dbReference type="GO" id="GO:0005634">
    <property type="term" value="C:nucleus"/>
    <property type="evidence" value="ECO:0007669"/>
    <property type="project" value="UniProtKB-SubCell"/>
</dbReference>
<evidence type="ECO:0000256" key="5">
    <source>
        <dbReference type="ARBA" id="ARBA00023242"/>
    </source>
</evidence>
<dbReference type="Gramene" id="EOY23525">
    <property type="protein sequence ID" value="EOY23525"/>
    <property type="gene ID" value="TCM_015394"/>
</dbReference>
<keyword evidence="8" id="KW-1185">Reference proteome</keyword>
<dbReference type="Gene3D" id="2.40.330.10">
    <property type="entry name" value="DNA-binding pseudobarrel domain"/>
    <property type="match status" value="1"/>
</dbReference>
<dbReference type="Proteomes" id="UP000026915">
    <property type="component" value="Chromosome 3"/>
</dbReference>
<dbReference type="EMBL" id="CM001881">
    <property type="protein sequence ID" value="EOY23525.1"/>
    <property type="molecule type" value="Genomic_DNA"/>
</dbReference>
<gene>
    <name evidence="7" type="ORF">TCM_015394</name>
</gene>
<proteinExistence type="predicted"/>
<keyword evidence="4" id="KW-0804">Transcription</keyword>
<feature type="compositionally biased region" description="Basic residues" evidence="6">
    <location>
        <begin position="43"/>
        <end position="55"/>
    </location>
</feature>
<dbReference type="AlphaFoldDB" id="A0A061G0Z2"/>